<feature type="coiled-coil region" evidence="1">
    <location>
        <begin position="476"/>
        <end position="553"/>
    </location>
</feature>
<keyword evidence="1" id="KW-0175">Coiled coil</keyword>
<protein>
    <submittedName>
        <fullName evidence="3">Uncharacterized protein</fullName>
    </submittedName>
</protein>
<feature type="region of interest" description="Disordered" evidence="2">
    <location>
        <begin position="264"/>
        <end position="291"/>
    </location>
</feature>
<feature type="coiled-coil region" evidence="1">
    <location>
        <begin position="166"/>
        <end position="193"/>
    </location>
</feature>
<feature type="coiled-coil region" evidence="1">
    <location>
        <begin position="600"/>
        <end position="684"/>
    </location>
</feature>
<feature type="compositionally biased region" description="Polar residues" evidence="2">
    <location>
        <begin position="60"/>
        <end position="90"/>
    </location>
</feature>
<feature type="compositionally biased region" description="Low complexity" evidence="2">
    <location>
        <begin position="1"/>
        <end position="29"/>
    </location>
</feature>
<reference evidence="3 4" key="1">
    <citation type="submission" date="2020-08" db="EMBL/GenBank/DDBJ databases">
        <authorList>
            <person name="Koutsovoulos G."/>
            <person name="Danchin GJ E."/>
        </authorList>
    </citation>
    <scope>NUCLEOTIDE SEQUENCE [LARGE SCALE GENOMIC DNA]</scope>
</reference>
<evidence type="ECO:0000256" key="1">
    <source>
        <dbReference type="SAM" id="Coils"/>
    </source>
</evidence>
<feature type="coiled-coil region" evidence="1">
    <location>
        <begin position="110"/>
        <end position="137"/>
    </location>
</feature>
<sequence length="752" mass="85383">MFSSVNSNTTITSSTAITSSTTSTSSNSSNGGGGGCHYNLPPLPSPATPLPTSNTHSRVHSLSRSQTPTNNSSPMNGSMTTIFSGTTQTLPREKPLASPKCFGKNTHILKEEYDRERQRWEKKLEEAEQKLCEAAANNAELFQTKAELNRKIIDFEKSQKPLIEQNKRLNDRLKAATTETKKLEQKMAFVQDEWLSLRDQYDRVLKENEALREQRAFPEKLEELGRYRNQVLEMSKCITALRQSAAEKDRRQEMLIIKLKRMRMRASGQQESDRQSCAAGSEGSVEDSGSLGLDTIAEDLDEDVDLSTELLLNGRGAVGENVILRQQLATANDQLIDNANHLEESTNHFREELDSFRKRERLLQQQLANVQSQNELLEFQLVELTEGRQQLENGEVTNMGNRKTSCSERQTMTDISVPIKEENEKELEEEDNNEWKNSVGLNRKRALDPRKIEVLRAGMKRAFEFSLLGRPERCAIKQGLAAIESLQQQLNFAETELNMSNCENGRLQRELEQKDLEMKKQKDEVQNERQQRKRELKAELELIRKERVEESAAYNRQVGELSKTLNEKVHIIGDLNDKVAQLGAELDICRCQLVTSQKEDVSLKAQNAEMTNEVKRLVEELERVKADLVKVIEEKQKSLNEANQRILSIEKSKAEEIKKLLDEKETNKQQCNQLRILNRELEAQFNTQMDLIGALKRKLLAQCEPGKPSWATATATRSCGSQSTEDEQYHSEGSEEGLGGGGQQKMTTIIRK</sequence>
<dbReference type="OrthoDB" id="5917544at2759"/>
<dbReference type="EMBL" id="CAJEWN010003027">
    <property type="protein sequence ID" value="CAD2206222.1"/>
    <property type="molecule type" value="Genomic_DNA"/>
</dbReference>
<gene>
    <name evidence="3" type="ORF">MENT_LOCUS60087</name>
</gene>
<accession>A0A6V7Y3T6</accession>
<proteinExistence type="predicted"/>
<evidence type="ECO:0000256" key="2">
    <source>
        <dbReference type="SAM" id="MobiDB-lite"/>
    </source>
</evidence>
<evidence type="ECO:0000313" key="4">
    <source>
        <dbReference type="Proteomes" id="UP000580250"/>
    </source>
</evidence>
<organism evidence="3 4">
    <name type="scientific">Meloidogyne enterolobii</name>
    <name type="common">Root-knot nematode worm</name>
    <name type="synonym">Meloidogyne mayaguensis</name>
    <dbReference type="NCBI Taxonomy" id="390850"/>
    <lineage>
        <taxon>Eukaryota</taxon>
        <taxon>Metazoa</taxon>
        <taxon>Ecdysozoa</taxon>
        <taxon>Nematoda</taxon>
        <taxon>Chromadorea</taxon>
        <taxon>Rhabditida</taxon>
        <taxon>Tylenchina</taxon>
        <taxon>Tylenchomorpha</taxon>
        <taxon>Tylenchoidea</taxon>
        <taxon>Meloidogynidae</taxon>
        <taxon>Meloidogyninae</taxon>
        <taxon>Meloidogyne</taxon>
    </lineage>
</organism>
<comment type="caution">
    <text evidence="3">The sequence shown here is derived from an EMBL/GenBank/DDBJ whole genome shotgun (WGS) entry which is preliminary data.</text>
</comment>
<feature type="region of interest" description="Disordered" evidence="2">
    <location>
        <begin position="1"/>
        <end position="101"/>
    </location>
</feature>
<dbReference type="Proteomes" id="UP000580250">
    <property type="component" value="Unassembled WGS sequence"/>
</dbReference>
<feature type="compositionally biased region" description="Polar residues" evidence="2">
    <location>
        <begin position="711"/>
        <end position="723"/>
    </location>
</feature>
<feature type="region of interest" description="Disordered" evidence="2">
    <location>
        <begin position="709"/>
        <end position="752"/>
    </location>
</feature>
<evidence type="ECO:0000313" key="3">
    <source>
        <dbReference type="EMBL" id="CAD2206222.1"/>
    </source>
</evidence>
<name>A0A6V7Y3T6_MELEN</name>
<dbReference type="AlphaFoldDB" id="A0A6V7Y3T6"/>
<feature type="coiled-coil region" evidence="1">
    <location>
        <begin position="325"/>
        <end position="373"/>
    </location>
</feature>